<feature type="non-terminal residue" evidence="2">
    <location>
        <position position="200"/>
    </location>
</feature>
<organism evidence="2 3">
    <name type="scientific">Meganyctiphanes norvegica</name>
    <name type="common">Northern krill</name>
    <name type="synonym">Thysanopoda norvegica</name>
    <dbReference type="NCBI Taxonomy" id="48144"/>
    <lineage>
        <taxon>Eukaryota</taxon>
        <taxon>Metazoa</taxon>
        <taxon>Ecdysozoa</taxon>
        <taxon>Arthropoda</taxon>
        <taxon>Crustacea</taxon>
        <taxon>Multicrustacea</taxon>
        <taxon>Malacostraca</taxon>
        <taxon>Eumalacostraca</taxon>
        <taxon>Eucarida</taxon>
        <taxon>Euphausiacea</taxon>
        <taxon>Euphausiidae</taxon>
        <taxon>Meganyctiphanes</taxon>
    </lineage>
</organism>
<evidence type="ECO:0000313" key="3">
    <source>
        <dbReference type="Proteomes" id="UP001497623"/>
    </source>
</evidence>
<keyword evidence="3" id="KW-1185">Reference proteome</keyword>
<gene>
    <name evidence="2" type="ORF">MNOR_LOCUS29152</name>
</gene>
<protein>
    <submittedName>
        <fullName evidence="2">Uncharacterized protein</fullName>
    </submittedName>
</protein>
<comment type="caution">
    <text evidence="2">The sequence shown here is derived from an EMBL/GenBank/DDBJ whole genome shotgun (WGS) entry which is preliminary data.</text>
</comment>
<dbReference type="AlphaFoldDB" id="A0AAV2RVJ7"/>
<dbReference type="InterPro" id="IPR038948">
    <property type="entry name" value="POLR1D-like"/>
</dbReference>
<dbReference type="Proteomes" id="UP001497623">
    <property type="component" value="Unassembled WGS sequence"/>
</dbReference>
<proteinExistence type="predicted"/>
<evidence type="ECO:0000256" key="1">
    <source>
        <dbReference type="SAM" id="MobiDB-lite"/>
    </source>
</evidence>
<dbReference type="EMBL" id="CAXKWB010033284">
    <property type="protein sequence ID" value="CAL4142585.1"/>
    <property type="molecule type" value="Genomic_DNA"/>
</dbReference>
<name>A0AAV2RVJ7_MEGNR</name>
<reference evidence="2 3" key="1">
    <citation type="submission" date="2024-05" db="EMBL/GenBank/DDBJ databases">
        <authorList>
            <person name="Wallberg A."/>
        </authorList>
    </citation>
    <scope>NUCLEOTIDE SEQUENCE [LARGE SCALE GENOMIC DNA]</scope>
</reference>
<feature type="compositionally biased region" description="Basic and acidic residues" evidence="1">
    <location>
        <begin position="77"/>
        <end position="96"/>
    </location>
</feature>
<sequence length="200" mass="23096">MNVPIIFRIFVKFLNSNLIIENCETTRLAEAALLKEAQRGAVRAQVSGPSGWLRNKLPSTNKVFLHNTIAGAVASNKSKDKRDRTRNEDRKRKFEEELKEKHRYKKVFLNASTKPKSCTKPNSFRNKIDNKEVRKKTDKILIWDEENGLEIKCSNSEKEKCSKTKKSQIRSIGTKNLPRNIKFVSSHKFTDSIFENGRNN</sequence>
<feature type="region of interest" description="Disordered" evidence="1">
    <location>
        <begin position="74"/>
        <end position="96"/>
    </location>
</feature>
<dbReference type="PANTHER" id="PTHR34769:SF1">
    <property type="entry name" value="RNA POLYMERASE I AND III SUBUNIT D"/>
    <property type="match status" value="1"/>
</dbReference>
<dbReference type="PANTHER" id="PTHR34769">
    <property type="entry name" value="RCG42593, ISOFORM CRA_A"/>
    <property type="match status" value="1"/>
</dbReference>
<accession>A0AAV2RVJ7</accession>
<evidence type="ECO:0000313" key="2">
    <source>
        <dbReference type="EMBL" id="CAL4142585.1"/>
    </source>
</evidence>